<accession>A0A016UCM6</accession>
<evidence type="ECO:0000313" key="1">
    <source>
        <dbReference type="EMBL" id="EYC12920.1"/>
    </source>
</evidence>
<gene>
    <name evidence="1" type="primary">Acey_s0045.g1158</name>
    <name evidence="1" type="ORF">Y032_0045g1158</name>
</gene>
<sequence>MATSSAPSAAAASSFDISAMCPAATCSTSESWQALVLATEHPSAATTPLSFSPSIHRAFVRHSHRILSCRLYRYVIKKMVRNSVVS</sequence>
<dbReference type="AlphaFoldDB" id="A0A016UCM6"/>
<evidence type="ECO:0000313" key="2">
    <source>
        <dbReference type="Proteomes" id="UP000024635"/>
    </source>
</evidence>
<dbReference type="EMBL" id="JARK01001381">
    <property type="protein sequence ID" value="EYC12920.1"/>
    <property type="molecule type" value="Genomic_DNA"/>
</dbReference>
<dbReference type="OrthoDB" id="10588454at2759"/>
<keyword evidence="2" id="KW-1185">Reference proteome</keyword>
<proteinExistence type="predicted"/>
<protein>
    <submittedName>
        <fullName evidence="1">Uncharacterized protein</fullName>
    </submittedName>
</protein>
<dbReference type="Proteomes" id="UP000024635">
    <property type="component" value="Unassembled WGS sequence"/>
</dbReference>
<organism evidence="1 2">
    <name type="scientific">Ancylostoma ceylanicum</name>
    <dbReference type="NCBI Taxonomy" id="53326"/>
    <lineage>
        <taxon>Eukaryota</taxon>
        <taxon>Metazoa</taxon>
        <taxon>Ecdysozoa</taxon>
        <taxon>Nematoda</taxon>
        <taxon>Chromadorea</taxon>
        <taxon>Rhabditida</taxon>
        <taxon>Rhabditina</taxon>
        <taxon>Rhabditomorpha</taxon>
        <taxon>Strongyloidea</taxon>
        <taxon>Ancylostomatidae</taxon>
        <taxon>Ancylostomatinae</taxon>
        <taxon>Ancylostoma</taxon>
    </lineage>
</organism>
<name>A0A016UCM6_9BILA</name>
<reference evidence="2" key="1">
    <citation type="journal article" date="2015" name="Nat. Genet.">
        <title>The genome and transcriptome of the zoonotic hookworm Ancylostoma ceylanicum identify infection-specific gene families.</title>
        <authorList>
            <person name="Schwarz E.M."/>
            <person name="Hu Y."/>
            <person name="Antoshechkin I."/>
            <person name="Miller M.M."/>
            <person name="Sternberg P.W."/>
            <person name="Aroian R.V."/>
        </authorList>
    </citation>
    <scope>NUCLEOTIDE SEQUENCE</scope>
    <source>
        <strain evidence="2">HY135</strain>
    </source>
</reference>
<comment type="caution">
    <text evidence="1">The sequence shown here is derived from an EMBL/GenBank/DDBJ whole genome shotgun (WGS) entry which is preliminary data.</text>
</comment>